<dbReference type="Pfam" id="PF03009">
    <property type="entry name" value="GDPD"/>
    <property type="match status" value="1"/>
</dbReference>
<evidence type="ECO:0000313" key="3">
    <source>
        <dbReference type="EMBL" id="GAA5043716.1"/>
    </source>
</evidence>
<accession>A0AAV3UEN5</accession>
<dbReference type="CDD" id="cd08556">
    <property type="entry name" value="GDPD"/>
    <property type="match status" value="1"/>
</dbReference>
<comment type="caution">
    <text evidence="3">The sequence shown here is derived from an EMBL/GenBank/DDBJ whole genome shotgun (WGS) entry which is preliminary data.</text>
</comment>
<dbReference type="PROSITE" id="PS51704">
    <property type="entry name" value="GP_PDE"/>
    <property type="match status" value="1"/>
</dbReference>
<keyword evidence="4" id="KW-1185">Reference proteome</keyword>
<dbReference type="PANTHER" id="PTHR46211">
    <property type="entry name" value="GLYCEROPHOSPHORYL DIESTER PHOSPHODIESTERASE"/>
    <property type="match status" value="1"/>
</dbReference>
<protein>
    <submittedName>
        <fullName evidence="3">Glycerophosphodiester phosphodiesterase</fullName>
    </submittedName>
</protein>
<dbReference type="GO" id="GO:0006629">
    <property type="term" value="P:lipid metabolic process"/>
    <property type="evidence" value="ECO:0007669"/>
    <property type="project" value="InterPro"/>
</dbReference>
<dbReference type="EMBL" id="BAABKX010000001">
    <property type="protein sequence ID" value="GAA5043716.1"/>
    <property type="molecule type" value="Genomic_DNA"/>
</dbReference>
<feature type="compositionally biased region" description="Polar residues" evidence="1">
    <location>
        <begin position="17"/>
        <end position="37"/>
    </location>
</feature>
<evidence type="ECO:0000256" key="1">
    <source>
        <dbReference type="SAM" id="MobiDB-lite"/>
    </source>
</evidence>
<dbReference type="GeneID" id="68611443"/>
<dbReference type="PANTHER" id="PTHR46211:SF14">
    <property type="entry name" value="GLYCEROPHOSPHODIESTER PHOSPHODIESTERASE"/>
    <property type="match status" value="1"/>
</dbReference>
<proteinExistence type="predicted"/>
<feature type="domain" description="GP-PDE" evidence="2">
    <location>
        <begin position="71"/>
        <end position="342"/>
    </location>
</feature>
<dbReference type="InterPro" id="IPR030395">
    <property type="entry name" value="GP_PDE_dom"/>
</dbReference>
<dbReference type="AlphaFoldDB" id="A0AAV3UEN5"/>
<organism evidence="3 4">
    <name type="scientific">Haladaptatus pallidirubidus</name>
    <dbReference type="NCBI Taxonomy" id="1008152"/>
    <lineage>
        <taxon>Archaea</taxon>
        <taxon>Methanobacteriati</taxon>
        <taxon>Methanobacteriota</taxon>
        <taxon>Stenosarchaea group</taxon>
        <taxon>Halobacteria</taxon>
        <taxon>Halobacteriales</taxon>
        <taxon>Haladaptataceae</taxon>
        <taxon>Haladaptatus</taxon>
    </lineage>
</organism>
<name>A0AAV3UEN5_9EURY</name>
<gene>
    <name evidence="3" type="ORF">GCM10025751_08900</name>
</gene>
<reference evidence="3 4" key="1">
    <citation type="journal article" date="2019" name="Int. J. Syst. Evol. Microbiol.">
        <title>The Global Catalogue of Microorganisms (GCM) 10K type strain sequencing project: providing services to taxonomists for standard genome sequencing and annotation.</title>
        <authorList>
            <consortium name="The Broad Institute Genomics Platform"/>
            <consortium name="The Broad Institute Genome Sequencing Center for Infectious Disease"/>
            <person name="Wu L."/>
            <person name="Ma J."/>
        </authorList>
    </citation>
    <scope>NUCLEOTIDE SEQUENCE [LARGE SCALE GENOMIC DNA]</scope>
    <source>
        <strain evidence="3 4">JCM 17504</strain>
    </source>
</reference>
<evidence type="ECO:0000313" key="4">
    <source>
        <dbReference type="Proteomes" id="UP001501729"/>
    </source>
</evidence>
<dbReference type="Proteomes" id="UP001501729">
    <property type="component" value="Unassembled WGS sequence"/>
</dbReference>
<dbReference type="SUPFAM" id="SSF51695">
    <property type="entry name" value="PLC-like phosphodiesterases"/>
    <property type="match status" value="1"/>
</dbReference>
<evidence type="ECO:0000259" key="2">
    <source>
        <dbReference type="PROSITE" id="PS51704"/>
    </source>
</evidence>
<feature type="region of interest" description="Disordered" evidence="1">
    <location>
        <begin position="1"/>
        <end position="64"/>
    </location>
</feature>
<sequence>MARTSGTTERQSDVEQHSNTGRQSANSERQPSNFEQEPQNRRPPTPEFQSETTEFEQPANADQWSASASDLSIIAHRGFAGVYPENTIGAVKQATAAPTGAPEMIEIDVHPTADGEVVVFHDTRLDRLTDASETLASQRVWNLSYEDMRNVSILGSDETIPRLETFLDAVPSEIGVNVEFKNPGTLDVRPRENLPPEDREKQKELWRPFAERVLSTLADYDNEFLISSFGEGALAAVRELDSNIPIAAVFAESIVDGFEIARRYDCDAIHPPWNMVSGTELFNDEYGSLGPYDEIDIVDLAHAEGYEVNVWTVESWYQATQLHEAGVDGIIADYPNVLRFSGR</sequence>
<dbReference type="InterPro" id="IPR017946">
    <property type="entry name" value="PLC-like_Pdiesterase_TIM-brl"/>
</dbReference>
<dbReference type="Gene3D" id="3.20.20.190">
    <property type="entry name" value="Phosphatidylinositol (PI) phosphodiesterase"/>
    <property type="match status" value="1"/>
</dbReference>
<dbReference type="GO" id="GO:0008081">
    <property type="term" value="F:phosphoric diester hydrolase activity"/>
    <property type="evidence" value="ECO:0007669"/>
    <property type="project" value="InterPro"/>
</dbReference>
<dbReference type="RefSeq" id="WP_227775675.1">
    <property type="nucleotide sequence ID" value="NZ_BAABKX010000001.1"/>
</dbReference>